<dbReference type="Proteomes" id="UP000525078">
    <property type="component" value="Unassembled WGS sequence"/>
</dbReference>
<feature type="domain" description="DUF8039" evidence="3">
    <location>
        <begin position="364"/>
        <end position="441"/>
    </location>
</feature>
<feature type="compositionally biased region" description="Polar residues" evidence="2">
    <location>
        <begin position="462"/>
        <end position="474"/>
    </location>
</feature>
<protein>
    <recommendedName>
        <fullName evidence="3">DUF8039 domain-containing protein</fullName>
    </recommendedName>
</protein>
<dbReference type="InterPro" id="IPR058352">
    <property type="entry name" value="DUF8039"/>
</dbReference>
<evidence type="ECO:0000256" key="2">
    <source>
        <dbReference type="SAM" id="MobiDB-lite"/>
    </source>
</evidence>
<dbReference type="AlphaFoldDB" id="A0A7J6G9J3"/>
<feature type="region of interest" description="Disordered" evidence="2">
    <location>
        <begin position="1"/>
        <end position="62"/>
    </location>
</feature>
<keyword evidence="1" id="KW-0175">Coiled coil</keyword>
<organism evidence="4 5">
    <name type="scientific">Cannabis sativa</name>
    <name type="common">Hemp</name>
    <name type="synonym">Marijuana</name>
    <dbReference type="NCBI Taxonomy" id="3483"/>
    <lineage>
        <taxon>Eukaryota</taxon>
        <taxon>Viridiplantae</taxon>
        <taxon>Streptophyta</taxon>
        <taxon>Embryophyta</taxon>
        <taxon>Tracheophyta</taxon>
        <taxon>Spermatophyta</taxon>
        <taxon>Magnoliopsida</taxon>
        <taxon>eudicotyledons</taxon>
        <taxon>Gunneridae</taxon>
        <taxon>Pentapetalae</taxon>
        <taxon>rosids</taxon>
        <taxon>fabids</taxon>
        <taxon>Rosales</taxon>
        <taxon>Cannabaceae</taxon>
        <taxon>Cannabis</taxon>
    </lineage>
</organism>
<feature type="compositionally biased region" description="Polar residues" evidence="2">
    <location>
        <begin position="291"/>
        <end position="313"/>
    </location>
</feature>
<gene>
    <name evidence="4" type="ORF">F8388_023642</name>
</gene>
<feature type="coiled-coil region" evidence="1">
    <location>
        <begin position="252"/>
        <end position="279"/>
    </location>
</feature>
<sequence length="722" mass="82269">MSIDKTVQSKSILNNNMYKSNPINHLNKNQQKTREDDRDMINDEGNTPVEDNTPNDDNQPKLKKLRGLSVCKEVLKWRSQESKVSLKWNEHGQSIGDNCRILQTYLGHHARTMMPIDFIDWPSVSDTVLSNLWDDIEALRKAQQERRAKQDYVYQSVRTSIAQIEDKIRKEHCTSEPINRAELWKRSWTNSKGEFLDESTKRIGEKIESKPKHLGRIRGKGMSVCEREVFKKPPRSTYAQLLEERLQDKQEKQEIKHALKSMEVKFSSLEAQLKMITSQFFQSQPSQAQSKNAVDPQSKNADDTQPSQAQSKNAVDPQSEYTDDTQPRYADDIQLGYGDKHQLDLVDDAHIHSIDDIRTLDSQGQPCRLTIEPSYEVVAKGYIISIDSVDKIHCVPVFKSLRVCIYEVIDADANLPNAMSDEIVKVGDAIDTFLSWLEHLVLKGFETPSQPKIKITRRKKSQSSPIAPITQPQGKETLPSSSSSVKTSSLRPNDINISSHFPKSLIACAKIYLKQKGSLTCTITALEDVQEKSVDYDQLYFYPDVMKVVDNTIKDDILKNMLVRDKLIVDGVNPFKNEIGCYNTREQCLKFIQWLEHKINMKRYKKQSNKSSQNTTYDISEYVTHLNIQASHARHEVSLSTSGPLKERSEGRSLIAGWKGDEMAFRRRNKDDAPLDYRFSVAQSLCKKILASCRARGVHLHMGSVGNLSKIVSVESGAMFAK</sequence>
<evidence type="ECO:0000259" key="3">
    <source>
        <dbReference type="Pfam" id="PF26133"/>
    </source>
</evidence>
<feature type="compositionally biased region" description="Low complexity" evidence="2">
    <location>
        <begin position="480"/>
        <end position="489"/>
    </location>
</feature>
<evidence type="ECO:0000313" key="5">
    <source>
        <dbReference type="Proteomes" id="UP000525078"/>
    </source>
</evidence>
<name>A0A7J6G9J3_CANSA</name>
<reference evidence="4 5" key="1">
    <citation type="journal article" date="2020" name="bioRxiv">
        <title>Sequence and annotation of 42 cannabis genomes reveals extensive copy number variation in cannabinoid synthesis and pathogen resistance genes.</title>
        <authorList>
            <person name="Mckernan K.J."/>
            <person name="Helbert Y."/>
            <person name="Kane L.T."/>
            <person name="Ebling H."/>
            <person name="Zhang L."/>
            <person name="Liu B."/>
            <person name="Eaton Z."/>
            <person name="Mclaughlin S."/>
            <person name="Kingan S."/>
            <person name="Baybayan P."/>
            <person name="Concepcion G."/>
            <person name="Jordan M."/>
            <person name="Riva A."/>
            <person name="Barbazuk W."/>
            <person name="Harkins T."/>
        </authorList>
    </citation>
    <scope>NUCLEOTIDE SEQUENCE [LARGE SCALE GENOMIC DNA]</scope>
    <source>
        <strain evidence="5">cv. Jamaican Lion 4</strain>
        <tissue evidence="4">Leaf</tissue>
    </source>
</reference>
<feature type="region of interest" description="Disordered" evidence="2">
    <location>
        <begin position="284"/>
        <end position="325"/>
    </location>
</feature>
<evidence type="ECO:0000313" key="4">
    <source>
        <dbReference type="EMBL" id="KAF4379625.1"/>
    </source>
</evidence>
<feature type="region of interest" description="Disordered" evidence="2">
    <location>
        <begin position="453"/>
        <end position="490"/>
    </location>
</feature>
<accession>A0A7J6G9J3</accession>
<evidence type="ECO:0000256" key="1">
    <source>
        <dbReference type="SAM" id="Coils"/>
    </source>
</evidence>
<dbReference type="EMBL" id="JAATIP010000068">
    <property type="protein sequence ID" value="KAF4379625.1"/>
    <property type="molecule type" value="Genomic_DNA"/>
</dbReference>
<feature type="compositionally biased region" description="Basic and acidic residues" evidence="2">
    <location>
        <begin position="32"/>
        <end position="41"/>
    </location>
</feature>
<proteinExistence type="predicted"/>
<comment type="caution">
    <text evidence="4">The sequence shown here is derived from an EMBL/GenBank/DDBJ whole genome shotgun (WGS) entry which is preliminary data.</text>
</comment>
<dbReference type="Pfam" id="PF26133">
    <property type="entry name" value="DUF8039"/>
    <property type="match status" value="1"/>
</dbReference>
<feature type="compositionally biased region" description="Polar residues" evidence="2">
    <location>
        <begin position="1"/>
        <end position="30"/>
    </location>
</feature>